<accession>A0ABX9MY76</accession>
<keyword evidence="5" id="KW-0812">Transmembrane</keyword>
<evidence type="ECO:0000256" key="3">
    <source>
        <dbReference type="ARBA" id="ARBA00022448"/>
    </source>
</evidence>
<keyword evidence="3" id="KW-0813">Transport</keyword>
<name>A0ABX9MY76_9BURK</name>
<comment type="caution">
    <text evidence="9">The sequence shown here is derived from an EMBL/GenBank/DDBJ whole genome shotgun (WGS) entry which is preliminary data.</text>
</comment>
<evidence type="ECO:0000256" key="6">
    <source>
        <dbReference type="ARBA" id="ARBA00023136"/>
    </source>
</evidence>
<evidence type="ECO:0000256" key="4">
    <source>
        <dbReference type="ARBA" id="ARBA00022452"/>
    </source>
</evidence>
<dbReference type="EMBL" id="NQOU01000002">
    <property type="protein sequence ID" value="RII83498.1"/>
    <property type="molecule type" value="Genomic_DNA"/>
</dbReference>
<keyword evidence="6" id="KW-0472">Membrane</keyword>
<evidence type="ECO:0000313" key="9">
    <source>
        <dbReference type="EMBL" id="RII83498.1"/>
    </source>
</evidence>
<dbReference type="Gene3D" id="1.20.1600.10">
    <property type="entry name" value="Outer membrane efflux proteins (OEP)"/>
    <property type="match status" value="1"/>
</dbReference>
<feature type="signal peptide" evidence="8">
    <location>
        <begin position="1"/>
        <end position="28"/>
    </location>
</feature>
<evidence type="ECO:0000256" key="1">
    <source>
        <dbReference type="ARBA" id="ARBA00004442"/>
    </source>
</evidence>
<evidence type="ECO:0008006" key="11">
    <source>
        <dbReference type="Google" id="ProtNLM"/>
    </source>
</evidence>
<proteinExistence type="inferred from homology"/>
<dbReference type="Pfam" id="PF02321">
    <property type="entry name" value="OEP"/>
    <property type="match status" value="2"/>
</dbReference>
<keyword evidence="8" id="KW-0732">Signal</keyword>
<gene>
    <name evidence="9" type="ORF">CJO09_07865</name>
</gene>
<organism evidence="9 10">
    <name type="scientific">Neopusillimonas maritima</name>
    <dbReference type="NCBI Taxonomy" id="2026239"/>
    <lineage>
        <taxon>Bacteria</taxon>
        <taxon>Pseudomonadati</taxon>
        <taxon>Pseudomonadota</taxon>
        <taxon>Betaproteobacteria</taxon>
        <taxon>Burkholderiales</taxon>
        <taxon>Alcaligenaceae</taxon>
        <taxon>Neopusillimonas</taxon>
    </lineage>
</organism>
<feature type="chain" id="PRO_5046091996" description="Transporter" evidence="8">
    <location>
        <begin position="29"/>
        <end position="452"/>
    </location>
</feature>
<sequence>MKTVCKRARFWATAFTAPLLCISFGSISQNLPDEIDRVLKEHQLIQMVDADVATAKEQVKVEKSGYYPKLTLRGAIGRQHLEREEGANGNYDPSEMSAGISQLITDFGYTPARVEAAQTVVTKEEAERELQRQNLTLAAIEAQLQLIQAWQALSFAQASENRIKEQTSLENARMDAGRGYATDVLQAKAQLAGAEARRVASERMLSVALNRYETVFGTAPKSLSDMQGIHIPIALMPSSPNQIIESIASQNPDVVAAIQRTNVVLAESNVSSKNEWMPRVTLDLRRSRHHDYDGSYGRRDDSKAMINLEWQFDFGLRAVHVDRAAAQAIVSAKQKTDYVRVQAREEALNAWSEWRTSQARSEYLISQATIASRFLELAGQEREMGRRSLLDILNGEVSLINAQSDASIARIDEVIAAYRLLRAVGRLSPSILREPGIVVPAESLLSTALPNG</sequence>
<reference evidence="9 10" key="1">
    <citation type="submission" date="2017-08" db="EMBL/GenBank/DDBJ databases">
        <title>Pusillimonas indicus sp. nov., a member of the family Alcaligenaceae isolated from surface seawater.</title>
        <authorList>
            <person name="Li J."/>
        </authorList>
    </citation>
    <scope>NUCLEOTIDE SEQUENCE [LARGE SCALE GENOMIC DNA]</scope>
    <source>
        <strain evidence="9 10">17-4A</strain>
    </source>
</reference>
<evidence type="ECO:0000313" key="10">
    <source>
        <dbReference type="Proteomes" id="UP000266483"/>
    </source>
</evidence>
<keyword evidence="4" id="KW-1134">Transmembrane beta strand</keyword>
<dbReference type="Proteomes" id="UP000266483">
    <property type="component" value="Unassembled WGS sequence"/>
</dbReference>
<dbReference type="SUPFAM" id="SSF56954">
    <property type="entry name" value="Outer membrane efflux proteins (OEP)"/>
    <property type="match status" value="1"/>
</dbReference>
<evidence type="ECO:0000256" key="2">
    <source>
        <dbReference type="ARBA" id="ARBA00007613"/>
    </source>
</evidence>
<comment type="subcellular location">
    <subcellularLocation>
        <location evidence="1">Cell outer membrane</location>
    </subcellularLocation>
</comment>
<keyword evidence="10" id="KW-1185">Reference proteome</keyword>
<dbReference type="PANTHER" id="PTHR30026">
    <property type="entry name" value="OUTER MEMBRANE PROTEIN TOLC"/>
    <property type="match status" value="1"/>
</dbReference>
<evidence type="ECO:0000256" key="5">
    <source>
        <dbReference type="ARBA" id="ARBA00022692"/>
    </source>
</evidence>
<protein>
    <recommendedName>
        <fullName evidence="11">Transporter</fullName>
    </recommendedName>
</protein>
<comment type="similarity">
    <text evidence="2">Belongs to the outer membrane factor (OMF) (TC 1.B.17) family.</text>
</comment>
<dbReference type="InterPro" id="IPR003423">
    <property type="entry name" value="OMP_efflux"/>
</dbReference>
<keyword evidence="7" id="KW-0998">Cell outer membrane</keyword>
<dbReference type="RefSeq" id="WP_119441864.1">
    <property type="nucleotide sequence ID" value="NZ_CP170494.1"/>
</dbReference>
<dbReference type="PANTHER" id="PTHR30026:SF22">
    <property type="entry name" value="OUTER MEMBRANE EFFLUX PROTEIN"/>
    <property type="match status" value="1"/>
</dbReference>
<evidence type="ECO:0000256" key="7">
    <source>
        <dbReference type="ARBA" id="ARBA00023237"/>
    </source>
</evidence>
<dbReference type="InterPro" id="IPR051906">
    <property type="entry name" value="TolC-like"/>
</dbReference>
<evidence type="ECO:0000256" key="8">
    <source>
        <dbReference type="SAM" id="SignalP"/>
    </source>
</evidence>